<name>A0A9W4E1L6_9ACTN</name>
<keyword evidence="7" id="KW-1185">Reference proteome</keyword>
<dbReference type="InterPro" id="IPR007197">
    <property type="entry name" value="rSAM"/>
</dbReference>
<dbReference type="SFLD" id="SFLDG01072">
    <property type="entry name" value="dehydrogenase_like"/>
    <property type="match status" value="1"/>
</dbReference>
<dbReference type="RefSeq" id="WP_205047996.1">
    <property type="nucleotide sequence ID" value="NZ_CAJVAX010000001.1"/>
</dbReference>
<dbReference type="Pfam" id="PF04055">
    <property type="entry name" value="Radical_SAM"/>
    <property type="match status" value="1"/>
</dbReference>
<dbReference type="GO" id="GO:0051536">
    <property type="term" value="F:iron-sulfur cluster binding"/>
    <property type="evidence" value="ECO:0007669"/>
    <property type="project" value="UniProtKB-KW"/>
</dbReference>
<dbReference type="SFLD" id="SFLDG01386">
    <property type="entry name" value="main_SPASM_domain-containing"/>
    <property type="match status" value="1"/>
</dbReference>
<dbReference type="InterPro" id="IPR013785">
    <property type="entry name" value="Aldolase_TIM"/>
</dbReference>
<accession>A0A9W4E1L6</accession>
<gene>
    <name evidence="6" type="ORF">SBRY_10585</name>
</gene>
<keyword evidence="1" id="KW-0949">S-adenosyl-L-methionine</keyword>
<dbReference type="Proteomes" id="UP001153328">
    <property type="component" value="Unassembled WGS sequence"/>
</dbReference>
<dbReference type="SFLD" id="SFLDG01067">
    <property type="entry name" value="SPASM/twitch_domain_containing"/>
    <property type="match status" value="1"/>
</dbReference>
<dbReference type="Gene3D" id="3.20.20.70">
    <property type="entry name" value="Aldolase class I"/>
    <property type="match status" value="1"/>
</dbReference>
<comment type="caution">
    <text evidence="6">The sequence shown here is derived from an EMBL/GenBank/DDBJ whole genome shotgun (WGS) entry which is preliminary data.</text>
</comment>
<dbReference type="InterPro" id="IPR026335">
    <property type="entry name" value="rSAM_SPASM_FxsB"/>
</dbReference>
<dbReference type="GO" id="GO:0016491">
    <property type="term" value="F:oxidoreductase activity"/>
    <property type="evidence" value="ECO:0007669"/>
    <property type="project" value="InterPro"/>
</dbReference>
<dbReference type="InterPro" id="IPR058240">
    <property type="entry name" value="rSAM_sf"/>
</dbReference>
<evidence type="ECO:0000256" key="3">
    <source>
        <dbReference type="ARBA" id="ARBA00023004"/>
    </source>
</evidence>
<feature type="domain" description="Radical SAM core" evidence="5">
    <location>
        <begin position="21"/>
        <end position="167"/>
    </location>
</feature>
<dbReference type="SFLD" id="SFLDS00029">
    <property type="entry name" value="Radical_SAM"/>
    <property type="match status" value="1"/>
</dbReference>
<evidence type="ECO:0000313" key="7">
    <source>
        <dbReference type="Proteomes" id="UP001153328"/>
    </source>
</evidence>
<dbReference type="PANTHER" id="PTHR43273:SF8">
    <property type="entry name" value="RADICAL SAM DOMAIN PROTEIN"/>
    <property type="match status" value="1"/>
</dbReference>
<protein>
    <submittedName>
        <fullName evidence="6">Radical_SAM domain-containing protein</fullName>
    </submittedName>
</protein>
<proteinExistence type="predicted"/>
<dbReference type="SUPFAM" id="SSF102114">
    <property type="entry name" value="Radical SAM enzymes"/>
    <property type="match status" value="1"/>
</dbReference>
<dbReference type="AlphaFoldDB" id="A0A9W4E1L6"/>
<keyword evidence="3" id="KW-0408">Iron</keyword>
<dbReference type="PANTHER" id="PTHR43273">
    <property type="entry name" value="ANAEROBIC SULFATASE-MATURATING ENZYME HOMOLOG ASLB-RELATED"/>
    <property type="match status" value="1"/>
</dbReference>
<dbReference type="EMBL" id="CAJVAX010000001">
    <property type="protein sequence ID" value="CAG7603059.1"/>
    <property type="molecule type" value="Genomic_DNA"/>
</dbReference>
<evidence type="ECO:0000256" key="4">
    <source>
        <dbReference type="ARBA" id="ARBA00023014"/>
    </source>
</evidence>
<dbReference type="InterPro" id="IPR023867">
    <property type="entry name" value="Sulphatase_maturase_rSAM"/>
</dbReference>
<reference evidence="6" key="1">
    <citation type="submission" date="2021-06" db="EMBL/GenBank/DDBJ databases">
        <authorList>
            <person name="Arsene-Ploetze F."/>
        </authorList>
    </citation>
    <scope>NUCLEOTIDE SEQUENCE</scope>
    <source>
        <strain evidence="6">SBRY1</strain>
    </source>
</reference>
<dbReference type="NCBIfam" id="TIGR04269">
    <property type="entry name" value="SAM_SPASM_FxsB"/>
    <property type="match status" value="1"/>
</dbReference>
<dbReference type="GO" id="GO:0046872">
    <property type="term" value="F:metal ion binding"/>
    <property type="evidence" value="ECO:0007669"/>
    <property type="project" value="UniProtKB-KW"/>
</dbReference>
<organism evidence="6 7">
    <name type="scientific">Actinacidiphila bryophytorum</name>
    <dbReference type="NCBI Taxonomy" id="1436133"/>
    <lineage>
        <taxon>Bacteria</taxon>
        <taxon>Bacillati</taxon>
        <taxon>Actinomycetota</taxon>
        <taxon>Actinomycetes</taxon>
        <taxon>Kitasatosporales</taxon>
        <taxon>Streptomycetaceae</taxon>
        <taxon>Actinacidiphila</taxon>
    </lineage>
</organism>
<sequence>MTGAPGTAAGAAFRQFVLKMHSRCDLACDHCYVYQHADQSWAARPRVISERIVDATAARIAEHVAAHPEIPRVHVILHGGEPLLAGRARLARTAAVLRGALDGLCELDLRMQTNGLRLDEDMCAMLAAEGISTGISLDGDRAANDRHRVRADGTGSYDAVVRAVRLLGSPRHRRAFAGLLCTIDVNNDPTAVYEALAALEPPRVDFLLPHATWDHPPARDPTRPAAYARWLIAVYDRWTADRRPFPVRLFDSLEAGRDGRESFTESLGLGSPDLVVVETDGEIEQADWLKTVAPGAPGTGFHVLRNSFDEAAAHPGFLVRRQGLDGLSATCRDCSVVRICGGGLYGHRHRAGSGFDNPSVYCDDLFRLIGHVLEAPRPRPPARPHVLTARGFDAIAAGGGDSEALQALAAAELSARRALVGAVCGRHPGPEADLLTRLDLAHPRAAADVLRHPYLGLWAVRALEGELDGPAVRGRLAEIATAVAYAAGEELRVELVPQDGALHIPGAGRLTVPDDLARVVLAVRRRELLLQAGLHLPPQPVTGALRPGFGWEPVRRIDAGAFRFLVEDGDPFRDGYGTAAAPRLGDEEFARWQRAFGEASRHIRLRYGRLAPGIRTVVTACTPLAGEGPQGAVAVNPAAFGALGLALPDSAADLAGLTAEGVQQVKFNALLDLFDLAGSQAAAEGLRSVYLGRSAASAIRDDGLTALGRRVAAGLRG</sequence>
<evidence type="ECO:0000313" key="6">
    <source>
        <dbReference type="EMBL" id="CAG7603059.1"/>
    </source>
</evidence>
<evidence type="ECO:0000256" key="1">
    <source>
        <dbReference type="ARBA" id="ARBA00022691"/>
    </source>
</evidence>
<keyword evidence="4" id="KW-0411">Iron-sulfur</keyword>
<keyword evidence="2" id="KW-0479">Metal-binding</keyword>
<evidence type="ECO:0000256" key="2">
    <source>
        <dbReference type="ARBA" id="ARBA00022723"/>
    </source>
</evidence>
<dbReference type="CDD" id="cd01335">
    <property type="entry name" value="Radical_SAM"/>
    <property type="match status" value="1"/>
</dbReference>
<evidence type="ECO:0000259" key="5">
    <source>
        <dbReference type="Pfam" id="PF04055"/>
    </source>
</evidence>